<feature type="transmembrane region" description="Helical" evidence="7">
    <location>
        <begin position="231"/>
        <end position="258"/>
    </location>
</feature>
<evidence type="ECO:0000313" key="10">
    <source>
        <dbReference type="Proteomes" id="UP000274661"/>
    </source>
</evidence>
<dbReference type="OrthoDB" id="196472at2"/>
<feature type="compositionally biased region" description="Polar residues" evidence="6">
    <location>
        <begin position="26"/>
        <end position="42"/>
    </location>
</feature>
<evidence type="ECO:0000256" key="2">
    <source>
        <dbReference type="ARBA" id="ARBA00022475"/>
    </source>
</evidence>
<dbReference type="SUPFAM" id="SSF81342">
    <property type="entry name" value="Transmembrane di-heme cytochromes"/>
    <property type="match status" value="1"/>
</dbReference>
<keyword evidence="5 7" id="KW-0472">Membrane</keyword>
<dbReference type="InterPro" id="IPR011577">
    <property type="entry name" value="Cyt_b561_bac/Ni-Hgenase"/>
</dbReference>
<feature type="domain" description="Cytochrome b561 bacterial/Ni-hydrogenase" evidence="8">
    <location>
        <begin position="52"/>
        <end position="223"/>
    </location>
</feature>
<evidence type="ECO:0000256" key="5">
    <source>
        <dbReference type="ARBA" id="ARBA00023136"/>
    </source>
</evidence>
<accession>A0A429V918</accession>
<keyword evidence="4 7" id="KW-1133">Transmembrane helix</keyword>
<dbReference type="InterPro" id="IPR051542">
    <property type="entry name" value="Hydrogenase_cytochrome"/>
</dbReference>
<keyword evidence="2" id="KW-1003">Cell membrane</keyword>
<evidence type="ECO:0000259" key="8">
    <source>
        <dbReference type="Pfam" id="PF01292"/>
    </source>
</evidence>
<evidence type="ECO:0000256" key="6">
    <source>
        <dbReference type="SAM" id="MobiDB-lite"/>
    </source>
</evidence>
<dbReference type="Pfam" id="PF01292">
    <property type="entry name" value="Ni_hydr_CYTB"/>
    <property type="match status" value="1"/>
</dbReference>
<proteinExistence type="predicted"/>
<name>A0A429V918_9SPHN</name>
<feature type="transmembrane region" description="Helical" evidence="7">
    <location>
        <begin position="85"/>
        <end position="103"/>
    </location>
</feature>
<feature type="transmembrane region" description="Helical" evidence="7">
    <location>
        <begin position="55"/>
        <end position="73"/>
    </location>
</feature>
<dbReference type="PANTHER" id="PTHR30485:SF2">
    <property type="entry name" value="BLL0597 PROTEIN"/>
    <property type="match status" value="1"/>
</dbReference>
<protein>
    <submittedName>
        <fullName evidence="9">Ni/Fe-hydrogenase 1 b-type cytochrome subunit</fullName>
    </submittedName>
</protein>
<evidence type="ECO:0000256" key="4">
    <source>
        <dbReference type="ARBA" id="ARBA00022989"/>
    </source>
</evidence>
<feature type="transmembrane region" description="Helical" evidence="7">
    <location>
        <begin position="190"/>
        <end position="210"/>
    </location>
</feature>
<keyword evidence="3 7" id="KW-0812">Transmembrane</keyword>
<comment type="caution">
    <text evidence="9">The sequence shown here is derived from an EMBL/GenBank/DDBJ whole genome shotgun (WGS) entry which is preliminary data.</text>
</comment>
<feature type="compositionally biased region" description="Low complexity" evidence="6">
    <location>
        <begin position="1"/>
        <end position="25"/>
    </location>
</feature>
<gene>
    <name evidence="9" type="ORF">HMF7854_06060</name>
</gene>
<dbReference type="GO" id="GO:0005886">
    <property type="term" value="C:plasma membrane"/>
    <property type="evidence" value="ECO:0007669"/>
    <property type="project" value="UniProtKB-SubCell"/>
</dbReference>
<dbReference type="GO" id="GO:0009055">
    <property type="term" value="F:electron transfer activity"/>
    <property type="evidence" value="ECO:0007669"/>
    <property type="project" value="InterPro"/>
</dbReference>
<evidence type="ECO:0000256" key="1">
    <source>
        <dbReference type="ARBA" id="ARBA00004651"/>
    </source>
</evidence>
<feature type="transmembrane region" description="Helical" evidence="7">
    <location>
        <begin position="138"/>
        <end position="161"/>
    </location>
</feature>
<dbReference type="PANTHER" id="PTHR30485">
    <property type="entry name" value="NI/FE-HYDROGENASE 1 B-TYPE CYTOCHROME SUBUNIT"/>
    <property type="match status" value="1"/>
</dbReference>
<dbReference type="GO" id="GO:0022904">
    <property type="term" value="P:respiratory electron transport chain"/>
    <property type="evidence" value="ECO:0007669"/>
    <property type="project" value="InterPro"/>
</dbReference>
<dbReference type="AlphaFoldDB" id="A0A429V918"/>
<sequence length="265" mass="28499">MRRPRAATWPRPRPRSAISARAARPVTSSSAPRTMITTDESVPTATSSEVAVWDLPVRITHWALAALVFWSWGTAKWHHEQWHIWSGYAILFLLLFRLFWGVAGSTTARFTSFVRGPGGVLAYIRNARGWHAIGHTPLGALSVVALLGLMIAQIGFGLILVDDDGVCGGPLSNMVDSQTSELAMGIHAQLFNLLLGFIALHLAAIVYYRLARHKKLVRAMITGRSEAPAGTIANVPAGVGRLVLCLAFAAAISGWIIAQGSGCTA</sequence>
<dbReference type="InterPro" id="IPR016174">
    <property type="entry name" value="Di-haem_cyt_TM"/>
</dbReference>
<reference evidence="9 10" key="1">
    <citation type="submission" date="2018-12" db="EMBL/GenBank/DDBJ databases">
        <title>Sphingomonas sp. HMF7854 Genome sequencing and assembly.</title>
        <authorList>
            <person name="Cha I."/>
            <person name="Kang H."/>
            <person name="Kim H."/>
            <person name="Kang J."/>
            <person name="Joh K."/>
        </authorList>
    </citation>
    <scope>NUCLEOTIDE SEQUENCE [LARGE SCALE GENOMIC DNA]</scope>
    <source>
        <strain evidence="9 10">HMF7854</strain>
    </source>
</reference>
<organism evidence="9 10">
    <name type="scientific">Sphingomonas ginkgonis</name>
    <dbReference type="NCBI Taxonomy" id="2315330"/>
    <lineage>
        <taxon>Bacteria</taxon>
        <taxon>Pseudomonadati</taxon>
        <taxon>Pseudomonadota</taxon>
        <taxon>Alphaproteobacteria</taxon>
        <taxon>Sphingomonadales</taxon>
        <taxon>Sphingomonadaceae</taxon>
        <taxon>Sphingomonas</taxon>
    </lineage>
</organism>
<evidence type="ECO:0000313" key="9">
    <source>
        <dbReference type="EMBL" id="RST30439.1"/>
    </source>
</evidence>
<dbReference type="EMBL" id="RWJF01000001">
    <property type="protein sequence ID" value="RST30439.1"/>
    <property type="molecule type" value="Genomic_DNA"/>
</dbReference>
<keyword evidence="10" id="KW-1185">Reference proteome</keyword>
<evidence type="ECO:0000256" key="7">
    <source>
        <dbReference type="SAM" id="Phobius"/>
    </source>
</evidence>
<dbReference type="Proteomes" id="UP000274661">
    <property type="component" value="Unassembled WGS sequence"/>
</dbReference>
<comment type="subcellular location">
    <subcellularLocation>
        <location evidence="1">Cell membrane</location>
        <topology evidence="1">Multi-pass membrane protein</topology>
    </subcellularLocation>
</comment>
<feature type="region of interest" description="Disordered" evidence="6">
    <location>
        <begin position="1"/>
        <end position="42"/>
    </location>
</feature>
<dbReference type="GO" id="GO:0020037">
    <property type="term" value="F:heme binding"/>
    <property type="evidence" value="ECO:0007669"/>
    <property type="project" value="TreeGrafter"/>
</dbReference>
<dbReference type="Gene3D" id="1.20.950.20">
    <property type="entry name" value="Transmembrane di-heme cytochromes, Chain C"/>
    <property type="match status" value="1"/>
</dbReference>
<evidence type="ECO:0000256" key="3">
    <source>
        <dbReference type="ARBA" id="ARBA00022692"/>
    </source>
</evidence>